<evidence type="ECO:0000256" key="1">
    <source>
        <dbReference type="ARBA" id="ARBA00000847"/>
    </source>
</evidence>
<evidence type="ECO:0000313" key="9">
    <source>
        <dbReference type="EMBL" id="MCG2587136.1"/>
    </source>
</evidence>
<proteinExistence type="inferred from homology"/>
<dbReference type="GO" id="GO:0016787">
    <property type="term" value="F:hydrolase activity"/>
    <property type="evidence" value="ECO:0007669"/>
    <property type="project" value="UniProtKB-KW"/>
</dbReference>
<dbReference type="InterPro" id="IPR020084">
    <property type="entry name" value="NUDIX_hydrolase_CS"/>
</dbReference>
<dbReference type="PANTHER" id="PTHR11839:SF18">
    <property type="entry name" value="NUDIX HYDROLASE DOMAIN-CONTAINING PROTEIN"/>
    <property type="match status" value="1"/>
</dbReference>
<dbReference type="Gene3D" id="3.90.79.10">
    <property type="entry name" value="Nucleoside Triphosphate Pyrophosphohydrolase"/>
    <property type="match status" value="1"/>
</dbReference>
<dbReference type="RefSeq" id="WP_237851982.1">
    <property type="nucleotide sequence ID" value="NZ_JAKLWS010000001.1"/>
</dbReference>
<evidence type="ECO:0000256" key="3">
    <source>
        <dbReference type="ARBA" id="ARBA00007275"/>
    </source>
</evidence>
<feature type="domain" description="Nudix hydrolase" evidence="8">
    <location>
        <begin position="52"/>
        <end position="186"/>
    </location>
</feature>
<dbReference type="Pfam" id="PF00293">
    <property type="entry name" value="NUDIX"/>
    <property type="match status" value="1"/>
</dbReference>
<reference evidence="9" key="2">
    <citation type="submission" date="2024-05" db="EMBL/GenBank/DDBJ databases">
        <title>Rhodohalobacter halophilus gen. nov., sp. nov., a moderately halophilic member of the family Balneolaceae.</title>
        <authorList>
            <person name="Xia J."/>
        </authorList>
    </citation>
    <scope>NUCLEOTIDE SEQUENCE</scope>
    <source>
        <strain evidence="9">WB101</strain>
    </source>
</reference>
<dbReference type="InterPro" id="IPR015797">
    <property type="entry name" value="NUDIX_hydrolase-like_dom_sf"/>
</dbReference>
<dbReference type="PROSITE" id="PS00893">
    <property type="entry name" value="NUDIX_BOX"/>
    <property type="match status" value="1"/>
</dbReference>
<dbReference type="PROSITE" id="PS51462">
    <property type="entry name" value="NUDIX"/>
    <property type="match status" value="1"/>
</dbReference>
<evidence type="ECO:0000313" key="10">
    <source>
        <dbReference type="Proteomes" id="UP001165366"/>
    </source>
</evidence>
<protein>
    <recommendedName>
        <fullName evidence="4">GDP-mannose pyrophosphatase</fullName>
    </recommendedName>
    <alternativeName>
        <fullName evidence="6">GDP-mannose hydrolase</fullName>
    </alternativeName>
    <alternativeName>
        <fullName evidence="7">GDPMK</fullName>
    </alternativeName>
</protein>
<dbReference type="InterPro" id="IPR000086">
    <property type="entry name" value="NUDIX_hydrolase_dom"/>
</dbReference>
<evidence type="ECO:0000256" key="5">
    <source>
        <dbReference type="ARBA" id="ARBA00022801"/>
    </source>
</evidence>
<keyword evidence="10" id="KW-1185">Reference proteome</keyword>
<sequence length="200" mass="22870">MKYKDLRTTEQADAKLREKKLTSKKVFNGKLLHVYSDEAELPDNSTSTREWIKHPGASAVVPVFEDGTVMLLQQFRYPPKKTFIEVPAGKIDPGESKKNTAKRELFEESGIKCEQLKEVGSFYPAIGYADEIIYVYVAWGLTEETQSVDDDEFLLKYRIPFSKALEMIKTGDITDGKTICSLIQASMWWRENAPFELDLE</sequence>
<evidence type="ECO:0000259" key="8">
    <source>
        <dbReference type="PROSITE" id="PS51462"/>
    </source>
</evidence>
<reference evidence="9" key="1">
    <citation type="submission" date="2022-01" db="EMBL/GenBank/DDBJ databases">
        <authorList>
            <person name="Wang Y."/>
        </authorList>
    </citation>
    <scope>NUCLEOTIDE SEQUENCE</scope>
    <source>
        <strain evidence="9">WB101</strain>
    </source>
</reference>
<accession>A0ABS9K8G0</accession>
<comment type="catalytic activity">
    <reaction evidence="1">
        <text>GDP-alpha-D-mannose + H2O = alpha-D-mannose 1-phosphate + GMP + 2 H(+)</text>
        <dbReference type="Rhea" id="RHEA:27978"/>
        <dbReference type="ChEBI" id="CHEBI:15377"/>
        <dbReference type="ChEBI" id="CHEBI:15378"/>
        <dbReference type="ChEBI" id="CHEBI:57527"/>
        <dbReference type="ChEBI" id="CHEBI:58115"/>
        <dbReference type="ChEBI" id="CHEBI:58409"/>
    </reaction>
</comment>
<evidence type="ECO:0000256" key="6">
    <source>
        <dbReference type="ARBA" id="ARBA00032162"/>
    </source>
</evidence>
<gene>
    <name evidence="9" type="ORF">L6773_01065</name>
</gene>
<name>A0ABS9K8G0_9BACT</name>
<dbReference type="Proteomes" id="UP001165366">
    <property type="component" value="Unassembled WGS sequence"/>
</dbReference>
<dbReference type="PANTHER" id="PTHR11839">
    <property type="entry name" value="UDP/ADP-SUGAR PYROPHOSPHATASE"/>
    <property type="match status" value="1"/>
</dbReference>
<dbReference type="EMBL" id="JAKLWS010000001">
    <property type="protein sequence ID" value="MCG2587136.1"/>
    <property type="molecule type" value="Genomic_DNA"/>
</dbReference>
<comment type="cofactor">
    <cofactor evidence="2">
        <name>Mg(2+)</name>
        <dbReference type="ChEBI" id="CHEBI:18420"/>
    </cofactor>
</comment>
<dbReference type="SUPFAM" id="SSF55811">
    <property type="entry name" value="Nudix"/>
    <property type="match status" value="1"/>
</dbReference>
<keyword evidence="5 9" id="KW-0378">Hydrolase</keyword>
<comment type="similarity">
    <text evidence="3">Belongs to the Nudix hydrolase family. NudK subfamily.</text>
</comment>
<organism evidence="9 10">
    <name type="scientific">Rhodohalobacter sulfatireducens</name>
    <dbReference type="NCBI Taxonomy" id="2911366"/>
    <lineage>
        <taxon>Bacteria</taxon>
        <taxon>Pseudomonadati</taxon>
        <taxon>Balneolota</taxon>
        <taxon>Balneolia</taxon>
        <taxon>Balneolales</taxon>
        <taxon>Balneolaceae</taxon>
        <taxon>Rhodohalobacter</taxon>
    </lineage>
</organism>
<evidence type="ECO:0000256" key="7">
    <source>
        <dbReference type="ARBA" id="ARBA00032272"/>
    </source>
</evidence>
<evidence type="ECO:0000256" key="4">
    <source>
        <dbReference type="ARBA" id="ARBA00016377"/>
    </source>
</evidence>
<comment type="caution">
    <text evidence="9">The sequence shown here is derived from an EMBL/GenBank/DDBJ whole genome shotgun (WGS) entry which is preliminary data.</text>
</comment>
<evidence type="ECO:0000256" key="2">
    <source>
        <dbReference type="ARBA" id="ARBA00001946"/>
    </source>
</evidence>